<comment type="caution">
    <text evidence="2">The sequence shown here is derived from an EMBL/GenBank/DDBJ whole genome shotgun (WGS) entry which is preliminary data.</text>
</comment>
<proteinExistence type="predicted"/>
<reference evidence="2" key="1">
    <citation type="submission" date="2019-11" db="EMBL/GenBank/DDBJ databases">
        <authorList>
            <person name="Liu Y."/>
            <person name="Hou J."/>
            <person name="Li T.-Q."/>
            <person name="Guan C.-H."/>
            <person name="Wu X."/>
            <person name="Wu H.-Z."/>
            <person name="Ling F."/>
            <person name="Zhang R."/>
            <person name="Shi X.-G."/>
            <person name="Ren J.-P."/>
            <person name="Chen E.-F."/>
            <person name="Sun J.-M."/>
        </authorList>
    </citation>
    <scope>NUCLEOTIDE SEQUENCE</scope>
    <source>
        <strain evidence="2">Adult_tree_wgs_1</strain>
        <tissue evidence="2">Leaves</tissue>
    </source>
</reference>
<dbReference type="PANTHER" id="PTHR31711:SF1">
    <property type="entry name" value="ARGININE AND GLUTAMATE-RICH PROTEIN 1"/>
    <property type="match status" value="1"/>
</dbReference>
<dbReference type="PANTHER" id="PTHR31711">
    <property type="entry name" value="ARGININE AND GLUTAMATE-RICH PROTEIN 1"/>
    <property type="match status" value="1"/>
</dbReference>
<dbReference type="AlphaFoldDB" id="A0A834GC86"/>
<dbReference type="OrthoDB" id="543260at2759"/>
<keyword evidence="3" id="KW-1185">Reference proteome</keyword>
<dbReference type="EMBL" id="WJXA01000011">
    <property type="protein sequence ID" value="KAF7128023.1"/>
    <property type="molecule type" value="Genomic_DNA"/>
</dbReference>
<dbReference type="InterPro" id="IPR033371">
    <property type="entry name" value="ARGLU1"/>
</dbReference>
<gene>
    <name evidence="2" type="ORF">RHSIM_Rhsim11G0129400</name>
</gene>
<feature type="compositionally biased region" description="Basic and acidic residues" evidence="1">
    <location>
        <begin position="295"/>
        <end position="333"/>
    </location>
</feature>
<dbReference type="Pfam" id="PF15346">
    <property type="entry name" value="ARGLU"/>
    <property type="match status" value="2"/>
</dbReference>
<evidence type="ECO:0000256" key="1">
    <source>
        <dbReference type="SAM" id="MobiDB-lite"/>
    </source>
</evidence>
<protein>
    <submittedName>
        <fullName evidence="2">Uncharacterized protein</fullName>
    </submittedName>
</protein>
<dbReference type="GO" id="GO:0045296">
    <property type="term" value="F:cadherin binding"/>
    <property type="evidence" value="ECO:0007669"/>
    <property type="project" value="TreeGrafter"/>
</dbReference>
<dbReference type="GO" id="GO:0005654">
    <property type="term" value="C:nucleoplasm"/>
    <property type="evidence" value="ECO:0007669"/>
    <property type="project" value="TreeGrafter"/>
</dbReference>
<name>A0A834GC86_RHOSS</name>
<organism evidence="2 3">
    <name type="scientific">Rhododendron simsii</name>
    <name type="common">Sims's rhododendron</name>
    <dbReference type="NCBI Taxonomy" id="118357"/>
    <lineage>
        <taxon>Eukaryota</taxon>
        <taxon>Viridiplantae</taxon>
        <taxon>Streptophyta</taxon>
        <taxon>Embryophyta</taxon>
        <taxon>Tracheophyta</taxon>
        <taxon>Spermatophyta</taxon>
        <taxon>Magnoliopsida</taxon>
        <taxon>eudicotyledons</taxon>
        <taxon>Gunneridae</taxon>
        <taxon>Pentapetalae</taxon>
        <taxon>asterids</taxon>
        <taxon>Ericales</taxon>
        <taxon>Ericaceae</taxon>
        <taxon>Ericoideae</taxon>
        <taxon>Rhodoreae</taxon>
        <taxon>Rhododendron</taxon>
    </lineage>
</organism>
<dbReference type="Proteomes" id="UP000626092">
    <property type="component" value="Unassembled WGS sequence"/>
</dbReference>
<evidence type="ECO:0000313" key="2">
    <source>
        <dbReference type="EMBL" id="KAF7128023.1"/>
    </source>
</evidence>
<evidence type="ECO:0000313" key="3">
    <source>
        <dbReference type="Proteomes" id="UP000626092"/>
    </source>
</evidence>
<feature type="region of interest" description="Disordered" evidence="1">
    <location>
        <begin position="37"/>
        <end position="77"/>
    </location>
</feature>
<accession>A0A834GC86</accession>
<feature type="compositionally biased region" description="Basic residues" evidence="1">
    <location>
        <begin position="61"/>
        <end position="73"/>
    </location>
</feature>
<sequence length="367" mass="42979">MSYHLLPPQIKNGEVFGRSRLRCQLLICGGEERDMARDTDLSRSPPYRRRYSPSPSPSPVKHSRYSRRSRRDRSRSPYSYTSQQVTFVDAGRLLDLILWGFHVIQVGALSLMFEATVNAYVLTVLDHGEEVVQFPLDAAEVLLQLQDGARLGLQHQDVIGDTEAYLKEDTAIVQLVIFDDHLDASFIYCSPVLKLICLDQESVRGTLCFPPTISGYFLLNFLMVHRRQQEAEMKLIEEETAKRVEEAIQKKVEESLDSEATKLEVRRRLEEGRNKLLDEEQARKQKEELERMLEENRRKVEEAQRREALEQQRREEERYRELEELQRQKEEAMRRKKQQEEEERANQLKLLGKNKTRPKVSFAIGFK</sequence>
<dbReference type="GO" id="GO:0005739">
    <property type="term" value="C:mitochondrion"/>
    <property type="evidence" value="ECO:0007669"/>
    <property type="project" value="TreeGrafter"/>
</dbReference>
<feature type="region of interest" description="Disordered" evidence="1">
    <location>
        <begin position="295"/>
        <end position="367"/>
    </location>
</feature>